<evidence type="ECO:0000313" key="2">
    <source>
        <dbReference type="Proteomes" id="UP000195402"/>
    </source>
</evidence>
<proteinExistence type="predicted"/>
<sequence length="65" mass="7429">MEVLNVPRLMEMGPIQREPLFTISMSCKGRVPGMKSMQTRYRPATVDCKQPSDFPESNIIIKCLQ</sequence>
<accession>A0A200PZW4</accession>
<dbReference type="AlphaFoldDB" id="A0A200PZW4"/>
<comment type="caution">
    <text evidence="1">The sequence shown here is derived from an EMBL/GenBank/DDBJ whole genome shotgun (WGS) entry which is preliminary data.</text>
</comment>
<dbReference type="EMBL" id="MVGT01003560">
    <property type="protein sequence ID" value="OVA03695.1"/>
    <property type="molecule type" value="Genomic_DNA"/>
</dbReference>
<dbReference type="Proteomes" id="UP000195402">
    <property type="component" value="Unassembled WGS sequence"/>
</dbReference>
<dbReference type="InParanoid" id="A0A200PZW4"/>
<gene>
    <name evidence="1" type="ORF">BVC80_875g14</name>
</gene>
<evidence type="ECO:0000313" key="1">
    <source>
        <dbReference type="EMBL" id="OVA03695.1"/>
    </source>
</evidence>
<reference evidence="1 2" key="1">
    <citation type="journal article" date="2017" name="Mol. Plant">
        <title>The Genome of Medicinal Plant Macleaya cordata Provides New Insights into Benzylisoquinoline Alkaloids Metabolism.</title>
        <authorList>
            <person name="Liu X."/>
            <person name="Liu Y."/>
            <person name="Huang P."/>
            <person name="Ma Y."/>
            <person name="Qing Z."/>
            <person name="Tang Q."/>
            <person name="Cao H."/>
            <person name="Cheng P."/>
            <person name="Zheng Y."/>
            <person name="Yuan Z."/>
            <person name="Zhou Y."/>
            <person name="Liu J."/>
            <person name="Tang Z."/>
            <person name="Zhuo Y."/>
            <person name="Zhang Y."/>
            <person name="Yu L."/>
            <person name="Huang J."/>
            <person name="Yang P."/>
            <person name="Peng Q."/>
            <person name="Zhang J."/>
            <person name="Jiang W."/>
            <person name="Zhang Z."/>
            <person name="Lin K."/>
            <person name="Ro D.K."/>
            <person name="Chen X."/>
            <person name="Xiong X."/>
            <person name="Shang Y."/>
            <person name="Huang S."/>
            <person name="Zeng J."/>
        </authorList>
    </citation>
    <scope>NUCLEOTIDE SEQUENCE [LARGE SCALE GENOMIC DNA]</scope>
    <source>
        <strain evidence="2">cv. BLH2017</strain>
        <tissue evidence="1">Root</tissue>
    </source>
</reference>
<organism evidence="1 2">
    <name type="scientific">Macleaya cordata</name>
    <name type="common">Five-seeded plume-poppy</name>
    <name type="synonym">Bocconia cordata</name>
    <dbReference type="NCBI Taxonomy" id="56857"/>
    <lineage>
        <taxon>Eukaryota</taxon>
        <taxon>Viridiplantae</taxon>
        <taxon>Streptophyta</taxon>
        <taxon>Embryophyta</taxon>
        <taxon>Tracheophyta</taxon>
        <taxon>Spermatophyta</taxon>
        <taxon>Magnoliopsida</taxon>
        <taxon>Ranunculales</taxon>
        <taxon>Papaveraceae</taxon>
        <taxon>Papaveroideae</taxon>
        <taxon>Macleaya</taxon>
    </lineage>
</organism>
<name>A0A200PZW4_MACCD</name>
<protein>
    <submittedName>
        <fullName evidence="1">Uncharacterized protein</fullName>
    </submittedName>
</protein>
<keyword evidence="2" id="KW-1185">Reference proteome</keyword>